<feature type="compositionally biased region" description="Pro residues" evidence="1">
    <location>
        <begin position="353"/>
        <end position="365"/>
    </location>
</feature>
<protein>
    <submittedName>
        <fullName evidence="2">Uncharacterized protein</fullName>
    </submittedName>
</protein>
<proteinExistence type="predicted"/>
<comment type="caution">
    <text evidence="2">The sequence shown here is derived from an EMBL/GenBank/DDBJ whole genome shotgun (WGS) entry which is preliminary data.</text>
</comment>
<gene>
    <name evidence="2" type="ORF">CCHLO57077_00019306</name>
</gene>
<sequence length="404" mass="44414">MAAESTDRFVACVRQGVDAVKNQNRAPANLLDRIEACSRYPGSKIAQLLASSLGAWFLVVAAIEDEAAISDLTKEFSRSDINTVAERLDDLLGSDKSLAHFFHHTFHTSQRAKERQNSLIAGGFGSSIPSSLRLSKRPRPQELELDDFEPPSRVRRLDSESSNMTVNTASGAGEGTLQSHLAGAIVTAGEAQEVTQPKNGPPQNKQWLKASVLPTVFPQRMCDGVLKDDIFACIKVSYSIDPTQCSLDIDVTRRMASTLSKELFDKFIRYDKENALWVMELSDGTDVRVKGHIEITRAREPSIQPLLGTLVSTTLQNNPQRHEELAKGTFRLLVTMSNNEKPNNQSDKESDQPAPPPPPPPPSPAEGPSEPTSNKDKTTNGQDGQINVKELTPSDFSFPEDYFK</sequence>
<feature type="region of interest" description="Disordered" evidence="1">
    <location>
        <begin position="131"/>
        <end position="174"/>
    </location>
</feature>
<dbReference type="Proteomes" id="UP001160390">
    <property type="component" value="Unassembled WGS sequence"/>
</dbReference>
<evidence type="ECO:0000256" key="1">
    <source>
        <dbReference type="SAM" id="MobiDB-lite"/>
    </source>
</evidence>
<organism evidence="2 3">
    <name type="scientific">Clonostachys chloroleuca</name>
    <dbReference type="NCBI Taxonomy" id="1926264"/>
    <lineage>
        <taxon>Eukaryota</taxon>
        <taxon>Fungi</taxon>
        <taxon>Dikarya</taxon>
        <taxon>Ascomycota</taxon>
        <taxon>Pezizomycotina</taxon>
        <taxon>Sordariomycetes</taxon>
        <taxon>Hypocreomycetidae</taxon>
        <taxon>Hypocreales</taxon>
        <taxon>Bionectriaceae</taxon>
        <taxon>Clonostachys</taxon>
    </lineage>
</organism>
<evidence type="ECO:0000313" key="2">
    <source>
        <dbReference type="EMBL" id="CAI6091433.1"/>
    </source>
</evidence>
<keyword evidence="3" id="KW-1185">Reference proteome</keyword>
<dbReference type="AlphaFoldDB" id="A0AA35M6M5"/>
<reference evidence="2" key="1">
    <citation type="submission" date="2023-01" db="EMBL/GenBank/DDBJ databases">
        <authorList>
            <person name="Piombo E."/>
        </authorList>
    </citation>
    <scope>NUCLEOTIDE SEQUENCE</scope>
</reference>
<feature type="compositionally biased region" description="Polar residues" evidence="1">
    <location>
        <begin position="160"/>
        <end position="170"/>
    </location>
</feature>
<feature type="compositionally biased region" description="Basic and acidic residues" evidence="1">
    <location>
        <begin position="150"/>
        <end position="159"/>
    </location>
</feature>
<name>A0AA35M6M5_9HYPO</name>
<dbReference type="EMBL" id="CABFNP030001135">
    <property type="protein sequence ID" value="CAI6091433.1"/>
    <property type="molecule type" value="Genomic_DNA"/>
</dbReference>
<evidence type="ECO:0000313" key="3">
    <source>
        <dbReference type="Proteomes" id="UP001160390"/>
    </source>
</evidence>
<accession>A0AA35M6M5</accession>
<feature type="region of interest" description="Disordered" evidence="1">
    <location>
        <begin position="338"/>
        <end position="404"/>
    </location>
</feature>